<dbReference type="PANTHER" id="PTHR42796">
    <property type="entry name" value="FUMARYLACETOACETATE HYDROLASE DOMAIN-CONTAINING PROTEIN 2A-RELATED"/>
    <property type="match status" value="1"/>
</dbReference>
<feature type="domain" description="Fumarylacetoacetase-like C-terminal" evidence="4">
    <location>
        <begin position="145"/>
        <end position="333"/>
    </location>
</feature>
<name>A0A8J7TC87_ATRSP</name>
<dbReference type="Proteomes" id="UP000736164">
    <property type="component" value="Unassembled WGS sequence"/>
</dbReference>
<feature type="region of interest" description="Disordered" evidence="3">
    <location>
        <begin position="623"/>
        <end position="657"/>
    </location>
</feature>
<comment type="similarity">
    <text evidence="1">Belongs to the FAH family.</text>
</comment>
<dbReference type="AlphaFoldDB" id="A0A8J7TC87"/>
<evidence type="ECO:0000256" key="1">
    <source>
        <dbReference type="ARBA" id="ARBA00010211"/>
    </source>
</evidence>
<accession>A0A8J7TC87</accession>
<dbReference type="PANTHER" id="PTHR42796:SF4">
    <property type="entry name" value="FUMARYLACETOACETATE HYDROLASE DOMAIN-CONTAINING PROTEIN 2A"/>
    <property type="match status" value="1"/>
</dbReference>
<feature type="compositionally biased region" description="Polar residues" evidence="3">
    <location>
        <begin position="949"/>
        <end position="959"/>
    </location>
</feature>
<evidence type="ECO:0000313" key="5">
    <source>
        <dbReference type="EMBL" id="MBN3317501.1"/>
    </source>
</evidence>
<evidence type="ECO:0000256" key="2">
    <source>
        <dbReference type="ARBA" id="ARBA00022723"/>
    </source>
</evidence>
<feature type="compositionally biased region" description="Basic and acidic residues" evidence="3">
    <location>
        <begin position="821"/>
        <end position="837"/>
    </location>
</feature>
<dbReference type="Pfam" id="PF01557">
    <property type="entry name" value="FAA_hydrolase"/>
    <property type="match status" value="1"/>
</dbReference>
<feature type="non-terminal residue" evidence="5">
    <location>
        <position position="959"/>
    </location>
</feature>
<feature type="compositionally biased region" description="Basic and acidic residues" evidence="3">
    <location>
        <begin position="885"/>
        <end position="901"/>
    </location>
</feature>
<evidence type="ECO:0000313" key="6">
    <source>
        <dbReference type="Proteomes" id="UP000736164"/>
    </source>
</evidence>
<evidence type="ECO:0000256" key="3">
    <source>
        <dbReference type="SAM" id="MobiDB-lite"/>
    </source>
</evidence>
<protein>
    <submittedName>
        <fullName evidence="5">FAHD2 protein</fullName>
    </submittedName>
</protein>
<gene>
    <name evidence="5" type="primary">Fahd2</name>
    <name evidence="5" type="ORF">GTO95_0018086</name>
</gene>
<feature type="region of interest" description="Disordered" evidence="3">
    <location>
        <begin position="726"/>
        <end position="765"/>
    </location>
</feature>
<keyword evidence="6" id="KW-1185">Reference proteome</keyword>
<dbReference type="GO" id="GO:0050163">
    <property type="term" value="F:oxaloacetate tautomerase activity"/>
    <property type="evidence" value="ECO:0007669"/>
    <property type="project" value="UniProtKB-ARBA"/>
</dbReference>
<dbReference type="InterPro" id="IPR011234">
    <property type="entry name" value="Fumarylacetoacetase-like_C"/>
</dbReference>
<feature type="compositionally biased region" description="Basic and acidic residues" evidence="3">
    <location>
        <begin position="738"/>
        <end position="762"/>
    </location>
</feature>
<keyword evidence="2" id="KW-0479">Metal-binding</keyword>
<dbReference type="InterPro" id="IPR036663">
    <property type="entry name" value="Fumarylacetoacetase_C_sf"/>
</dbReference>
<feature type="compositionally biased region" description="Polar residues" evidence="3">
    <location>
        <begin position="378"/>
        <end position="395"/>
    </location>
</feature>
<dbReference type="SUPFAM" id="SSF56529">
    <property type="entry name" value="FAH"/>
    <property type="match status" value="1"/>
</dbReference>
<feature type="compositionally biased region" description="Polar residues" evidence="3">
    <location>
        <begin position="906"/>
        <end position="917"/>
    </location>
</feature>
<dbReference type="Gene3D" id="3.90.850.10">
    <property type="entry name" value="Fumarylacetoacetase-like, C-terminal domain"/>
    <property type="match status" value="1"/>
</dbReference>
<feature type="region of interest" description="Disordered" evidence="3">
    <location>
        <begin position="486"/>
        <end position="545"/>
    </location>
</feature>
<feature type="compositionally biased region" description="Polar residues" evidence="3">
    <location>
        <begin position="862"/>
        <end position="881"/>
    </location>
</feature>
<sequence>MRLPVRSLLRARRFYDWLLPDIGRRGVCSEAMRLVQFHRRGKEGVADTRVGVEQQEGGGVVDLNAFDPSLPSTMRGFLETGERGMETARSFLTQWRIRRTYCQFLSDIRSPISVEITPQTAVASGQCVVPWADLTLLAPITAPDKVVCVGMNYRDHCLEQRAPVPTEPIIFSKFPSAIVGPHDNVTHPAESQEVDWEVELAFVIGRTGKHIKEDDALAHVAGFTVANDISARDWQMKRNGKQWLLGKTFDTFCPLGPALVTTAALSDPHNLGIRCRVNSSVVQDSNTNQMIFKTQALVAWVSQFVTLFPGDVFLTGTPPGVGVFRKPPVFLKWSDPRREEPGGGVVVVGSPSAHQLHQTETPSPLVHHAHSRAQHLTAGSGSTGVEVQRGPSQSAGLRCGSGSRVEIVGALTFLNFTQLGIKEGWETSCDPVFLPEMAQSRFSHRPTKKDEIKVKWAAPQSLVLSHFFQECKTSACLPASSVEHVQDPATRQTHWTEPPRRAASLIPCPGAEEQQPEPPTSASRRDGISGLSWAGHLGRSSSRQPSSQLAQGLFISVQKADKWQTENEGETCYISLWVSEFPRGLCRALWHRKPITSDRPQAGHRHHTMAGEVITSPFPRAPVERGHLETGPSPPFDLRPPSLTASDSALSYPKPPVRDHQVSVSEAVGQSLTCGLAVLTPFETDTADLVPAQCSRSLACEHGWCIVGVGGGTRQFHASDVSEKTARGCSGRVRKRPDHTEAASKSSKGKEWEGRQNSEEGKGTPLSLILSHAGSAALGCLARLTGCLSGPAGQVPGSSHPAGCLGCLPALVLVDALMASEKRGRDRRSTEIYENEHRRKLLTGLPAGVSDHRAPETGGSSGPFNGQSVSGQRPATQQGDNNPLGEKHSTGLSPESREASEGKGNSVATLATRSPTLPSGCGIHAAAMSHRHEARIPSTAFSWRPKPGTAQTAVQSAPG</sequence>
<dbReference type="FunFam" id="3.90.850.10:FF:000002">
    <property type="entry name" value="2-hydroxyhepta-2,4-diene-1,7-dioate isomerase"/>
    <property type="match status" value="1"/>
</dbReference>
<feature type="region of interest" description="Disordered" evidence="3">
    <location>
        <begin position="940"/>
        <end position="959"/>
    </location>
</feature>
<evidence type="ECO:0000259" key="4">
    <source>
        <dbReference type="Pfam" id="PF01557"/>
    </source>
</evidence>
<dbReference type="GO" id="GO:0006107">
    <property type="term" value="P:oxaloacetate metabolic process"/>
    <property type="evidence" value="ECO:0007669"/>
    <property type="project" value="UniProtKB-ARBA"/>
</dbReference>
<dbReference type="EMBL" id="JAAWVO010035689">
    <property type="protein sequence ID" value="MBN3317501.1"/>
    <property type="molecule type" value="Genomic_DNA"/>
</dbReference>
<proteinExistence type="inferred from homology"/>
<comment type="caution">
    <text evidence="5">The sequence shown here is derived from an EMBL/GenBank/DDBJ whole genome shotgun (WGS) entry which is preliminary data.</text>
</comment>
<dbReference type="GO" id="GO:0046872">
    <property type="term" value="F:metal ion binding"/>
    <property type="evidence" value="ECO:0007669"/>
    <property type="project" value="UniProtKB-KW"/>
</dbReference>
<dbReference type="InterPro" id="IPR051121">
    <property type="entry name" value="FAH"/>
</dbReference>
<reference evidence="5" key="1">
    <citation type="journal article" date="2021" name="Cell">
        <title>Tracing the genetic footprints of vertebrate landing in non-teleost ray-finned fishes.</title>
        <authorList>
            <person name="Bi X."/>
            <person name="Wang K."/>
            <person name="Yang L."/>
            <person name="Pan H."/>
            <person name="Jiang H."/>
            <person name="Wei Q."/>
            <person name="Fang M."/>
            <person name="Yu H."/>
            <person name="Zhu C."/>
            <person name="Cai Y."/>
            <person name="He Y."/>
            <person name="Gan X."/>
            <person name="Zeng H."/>
            <person name="Yu D."/>
            <person name="Zhu Y."/>
            <person name="Jiang H."/>
            <person name="Qiu Q."/>
            <person name="Yang H."/>
            <person name="Zhang Y.E."/>
            <person name="Wang W."/>
            <person name="Zhu M."/>
            <person name="He S."/>
            <person name="Zhang G."/>
        </authorList>
    </citation>
    <scope>NUCLEOTIDE SEQUENCE</scope>
    <source>
        <strain evidence="5">Allg_001</strain>
    </source>
</reference>
<feature type="non-terminal residue" evidence="5">
    <location>
        <position position="1"/>
    </location>
</feature>
<feature type="region of interest" description="Disordered" evidence="3">
    <location>
        <begin position="821"/>
        <end position="922"/>
    </location>
</feature>
<feature type="region of interest" description="Disordered" evidence="3">
    <location>
        <begin position="378"/>
        <end position="398"/>
    </location>
</feature>
<organism evidence="5 6">
    <name type="scientific">Atractosteus spatula</name>
    <name type="common">Alligator gar</name>
    <name type="synonym">Lepisosteus spatula</name>
    <dbReference type="NCBI Taxonomy" id="7917"/>
    <lineage>
        <taxon>Eukaryota</taxon>
        <taxon>Metazoa</taxon>
        <taxon>Chordata</taxon>
        <taxon>Craniata</taxon>
        <taxon>Vertebrata</taxon>
        <taxon>Euteleostomi</taxon>
        <taxon>Actinopterygii</taxon>
        <taxon>Neopterygii</taxon>
        <taxon>Holostei</taxon>
        <taxon>Semionotiformes</taxon>
        <taxon>Lepisosteidae</taxon>
        <taxon>Atractosteus</taxon>
    </lineage>
</organism>